<dbReference type="GO" id="GO:0004252">
    <property type="term" value="F:serine-type endopeptidase activity"/>
    <property type="evidence" value="ECO:0007669"/>
    <property type="project" value="UniProtKB-UniRule"/>
</dbReference>
<reference evidence="8 9" key="1">
    <citation type="journal article" date="2014" name="Nature">
        <title>An environmental bacterial taxon with a large and distinct metabolic repertoire.</title>
        <authorList>
            <person name="Wilson M.C."/>
            <person name="Mori T."/>
            <person name="Ruckert C."/>
            <person name="Uria A.R."/>
            <person name="Helf M.J."/>
            <person name="Takada K."/>
            <person name="Gernert C."/>
            <person name="Steffens U.A."/>
            <person name="Heycke N."/>
            <person name="Schmitt S."/>
            <person name="Rinke C."/>
            <person name="Helfrich E.J."/>
            <person name="Brachmann A.O."/>
            <person name="Gurgui C."/>
            <person name="Wakimoto T."/>
            <person name="Kracht M."/>
            <person name="Crusemann M."/>
            <person name="Hentschel U."/>
            <person name="Abe I."/>
            <person name="Matsunaga S."/>
            <person name="Kalinowski J."/>
            <person name="Takeyama H."/>
            <person name="Piel J."/>
        </authorList>
    </citation>
    <scope>NUCLEOTIDE SEQUENCE [LARGE SCALE GENOMIC DNA]</scope>
    <source>
        <strain evidence="9">TSY1</strain>
    </source>
</reference>
<feature type="active site" description="Charge relay system" evidence="5">
    <location>
        <position position="163"/>
    </location>
</feature>
<keyword evidence="6" id="KW-0732">Signal</keyword>
<feature type="signal peptide" evidence="6">
    <location>
        <begin position="1"/>
        <end position="28"/>
    </location>
</feature>
<proteinExistence type="inferred from homology"/>
<evidence type="ECO:0000256" key="6">
    <source>
        <dbReference type="SAM" id="SignalP"/>
    </source>
</evidence>
<dbReference type="InterPro" id="IPR000209">
    <property type="entry name" value="Peptidase_S8/S53_dom"/>
</dbReference>
<feature type="active site" description="Charge relay system" evidence="5">
    <location>
        <position position="196"/>
    </location>
</feature>
<feature type="domain" description="Peptidase S8/S53" evidence="7">
    <location>
        <begin position="154"/>
        <end position="392"/>
    </location>
</feature>
<dbReference type="SUPFAM" id="SSF52743">
    <property type="entry name" value="Subtilisin-like"/>
    <property type="match status" value="1"/>
</dbReference>
<dbReference type="Proteomes" id="UP000019141">
    <property type="component" value="Unassembled WGS sequence"/>
</dbReference>
<sequence length="425" mass="44739">MKLTMRITWIIALLAWPLLMAGCSGQTAQPPRLTPATEGVPKQLLERQVIITLTSDAKAEWDRTTASLVQTYDLPQVGAFPLSSIGVQCVVFQVPSDRSLPELIARLEADPRVESVQPNQFFQGQGLPYNDQYAQHQYGAQAVRAALVHPHATGRGVKVAVIDTGVDTTHPDLQGRIVTMANFVAGGKASFDRDRHGTAIAGVIAAKANNDIGIFGVAPEADLMALKACWHGSGTSQSALCSSWTLARAVDFALQEGARILNLSLAGPTDPLLDRLLRQALSQDVIAVAATLPPQRQRGDIGFPASLDHVIAVVSSDPQGHARRPASAADNTVLAAPGVDILTTTPQQTYDFLSGSSLAAAHVSGIAALLLEDHPSPTPVRVRALLQATSRPARNAGAPPSATLGIVDACAALRRLESVSSCPAS</sequence>
<name>W4LNL3_ENTF1</name>
<dbReference type="PRINTS" id="PR00723">
    <property type="entry name" value="SUBTILISIN"/>
</dbReference>
<evidence type="ECO:0000256" key="5">
    <source>
        <dbReference type="PROSITE-ProRule" id="PRU01240"/>
    </source>
</evidence>
<evidence type="ECO:0000256" key="2">
    <source>
        <dbReference type="ARBA" id="ARBA00022670"/>
    </source>
</evidence>
<protein>
    <recommendedName>
        <fullName evidence="7">Peptidase S8/S53 domain-containing protein</fullName>
    </recommendedName>
</protein>
<dbReference type="InterPro" id="IPR036852">
    <property type="entry name" value="Peptidase_S8/S53_dom_sf"/>
</dbReference>
<dbReference type="HOGENOM" id="CLU_051649_0_0_7"/>
<accession>W4LNL3</accession>
<dbReference type="PROSITE" id="PS00136">
    <property type="entry name" value="SUBTILASE_ASP"/>
    <property type="match status" value="1"/>
</dbReference>
<dbReference type="EMBL" id="AZHW01000465">
    <property type="protein sequence ID" value="ETW99285.1"/>
    <property type="molecule type" value="Genomic_DNA"/>
</dbReference>
<dbReference type="InterPro" id="IPR023827">
    <property type="entry name" value="Peptidase_S8_Asp-AS"/>
</dbReference>
<keyword evidence="2 5" id="KW-0645">Protease</keyword>
<feature type="active site" description="Charge relay system" evidence="5">
    <location>
        <position position="357"/>
    </location>
</feature>
<dbReference type="Pfam" id="PF00082">
    <property type="entry name" value="Peptidase_S8"/>
    <property type="match status" value="1"/>
</dbReference>
<dbReference type="PANTHER" id="PTHR43806:SF11">
    <property type="entry name" value="CEREVISIN-RELATED"/>
    <property type="match status" value="1"/>
</dbReference>
<gene>
    <name evidence="8" type="ORF">ETSY1_15585</name>
</gene>
<dbReference type="PANTHER" id="PTHR43806">
    <property type="entry name" value="PEPTIDASE S8"/>
    <property type="match status" value="1"/>
</dbReference>
<keyword evidence="9" id="KW-1185">Reference proteome</keyword>
<evidence type="ECO:0000259" key="7">
    <source>
        <dbReference type="Pfam" id="PF00082"/>
    </source>
</evidence>
<dbReference type="PROSITE" id="PS51257">
    <property type="entry name" value="PROKAR_LIPOPROTEIN"/>
    <property type="match status" value="1"/>
</dbReference>
<keyword evidence="3 5" id="KW-0378">Hydrolase</keyword>
<dbReference type="GO" id="GO:0006508">
    <property type="term" value="P:proteolysis"/>
    <property type="evidence" value="ECO:0007669"/>
    <property type="project" value="UniProtKB-KW"/>
</dbReference>
<dbReference type="PATRIC" id="fig|1429438.4.peg.3082"/>
<dbReference type="PROSITE" id="PS00137">
    <property type="entry name" value="SUBTILASE_HIS"/>
    <property type="match status" value="1"/>
</dbReference>
<comment type="caution">
    <text evidence="8">The sequence shown here is derived from an EMBL/GenBank/DDBJ whole genome shotgun (WGS) entry which is preliminary data.</text>
</comment>
<dbReference type="InterPro" id="IPR050131">
    <property type="entry name" value="Peptidase_S8_subtilisin-like"/>
</dbReference>
<dbReference type="PROSITE" id="PS51892">
    <property type="entry name" value="SUBTILASE"/>
    <property type="match status" value="1"/>
</dbReference>
<feature type="chain" id="PRO_5004844592" description="Peptidase S8/S53 domain-containing protein" evidence="6">
    <location>
        <begin position="29"/>
        <end position="425"/>
    </location>
</feature>
<evidence type="ECO:0000313" key="9">
    <source>
        <dbReference type="Proteomes" id="UP000019141"/>
    </source>
</evidence>
<keyword evidence="4 5" id="KW-0720">Serine protease</keyword>
<organism evidence="8 9">
    <name type="scientific">Entotheonella factor</name>
    <dbReference type="NCBI Taxonomy" id="1429438"/>
    <lineage>
        <taxon>Bacteria</taxon>
        <taxon>Pseudomonadati</taxon>
        <taxon>Nitrospinota/Tectimicrobiota group</taxon>
        <taxon>Candidatus Tectimicrobiota</taxon>
        <taxon>Candidatus Entotheonellia</taxon>
        <taxon>Candidatus Entotheonellales</taxon>
        <taxon>Candidatus Entotheonellaceae</taxon>
        <taxon>Candidatus Entotheonella</taxon>
    </lineage>
</organism>
<evidence type="ECO:0000313" key="8">
    <source>
        <dbReference type="EMBL" id="ETW99285.1"/>
    </source>
</evidence>
<dbReference type="AlphaFoldDB" id="W4LNL3"/>
<evidence type="ECO:0000256" key="3">
    <source>
        <dbReference type="ARBA" id="ARBA00022801"/>
    </source>
</evidence>
<dbReference type="InterPro" id="IPR015500">
    <property type="entry name" value="Peptidase_S8_subtilisin-rel"/>
</dbReference>
<dbReference type="InterPro" id="IPR022398">
    <property type="entry name" value="Peptidase_S8_His-AS"/>
</dbReference>
<dbReference type="Gene3D" id="3.40.50.200">
    <property type="entry name" value="Peptidase S8/S53 domain"/>
    <property type="match status" value="1"/>
</dbReference>
<evidence type="ECO:0000256" key="4">
    <source>
        <dbReference type="ARBA" id="ARBA00022825"/>
    </source>
</evidence>
<evidence type="ECO:0000256" key="1">
    <source>
        <dbReference type="ARBA" id="ARBA00011073"/>
    </source>
</evidence>
<comment type="similarity">
    <text evidence="1 5">Belongs to the peptidase S8 family.</text>
</comment>